<dbReference type="EMBL" id="KJ000001">
    <property type="protein sequence ID" value="AHJ59539.1"/>
    <property type="molecule type" value="Genomic_DNA"/>
</dbReference>
<protein>
    <submittedName>
        <fullName evidence="1">Precursor of competence stimulating peptide</fullName>
    </submittedName>
</protein>
<reference evidence="1" key="1">
    <citation type="journal article" date="2014" name="Appl. Environ. Microbiol.">
        <title>Cerecidins, Novel Lantibiotics from Bacillus cereus with Potent Antimicrobial Activity.</title>
        <authorList>
            <person name="Wang J."/>
            <person name="Zhang L."/>
            <person name="Teng K."/>
            <person name="Sun S."/>
            <person name="Sun Z."/>
            <person name="Zhong J."/>
        </authorList>
    </citation>
    <scope>NUCLEOTIDE SEQUENCE</scope>
    <source>
        <strain evidence="1">As1.1846</strain>
    </source>
</reference>
<gene>
    <name evidence="1" type="primary">comX</name>
</gene>
<dbReference type="AlphaFoldDB" id="W6IE28"/>
<sequence length="55" mass="6190">MIRELVERILEDIQFKNVCSQGTIAIDGISKQELEIILGTLDKSTLLSKAAETWK</sequence>
<dbReference type="GeneID" id="75088308"/>
<organism evidence="1">
    <name type="scientific">Bacillus cereus</name>
    <dbReference type="NCBI Taxonomy" id="1396"/>
    <lineage>
        <taxon>Bacteria</taxon>
        <taxon>Bacillati</taxon>
        <taxon>Bacillota</taxon>
        <taxon>Bacilli</taxon>
        <taxon>Bacillales</taxon>
        <taxon>Bacillaceae</taxon>
        <taxon>Bacillus</taxon>
        <taxon>Bacillus cereus group</taxon>
    </lineage>
</organism>
<dbReference type="RefSeq" id="WP_000617613.1">
    <property type="nucleotide sequence ID" value="NZ_LONG01000109.1"/>
</dbReference>
<name>W6IE28_BACCE</name>
<accession>W6IE28</accession>
<proteinExistence type="predicted"/>
<evidence type="ECO:0000313" key="1">
    <source>
        <dbReference type="EMBL" id="AHJ59539.1"/>
    </source>
</evidence>